<feature type="compositionally biased region" description="Basic and acidic residues" evidence="1">
    <location>
        <begin position="289"/>
        <end position="298"/>
    </location>
</feature>
<feature type="region of interest" description="Disordered" evidence="1">
    <location>
        <begin position="279"/>
        <end position="298"/>
    </location>
</feature>
<protein>
    <submittedName>
        <fullName evidence="2">Uncharacterized protein</fullName>
    </submittedName>
</protein>
<name>A0ABR2A9T2_9ROSI</name>
<dbReference type="EMBL" id="JBBPBM010000893">
    <property type="protein sequence ID" value="KAK8489817.1"/>
    <property type="molecule type" value="Genomic_DNA"/>
</dbReference>
<keyword evidence="3" id="KW-1185">Reference proteome</keyword>
<organism evidence="2 3">
    <name type="scientific">Hibiscus sabdariffa</name>
    <name type="common">roselle</name>
    <dbReference type="NCBI Taxonomy" id="183260"/>
    <lineage>
        <taxon>Eukaryota</taxon>
        <taxon>Viridiplantae</taxon>
        <taxon>Streptophyta</taxon>
        <taxon>Embryophyta</taxon>
        <taxon>Tracheophyta</taxon>
        <taxon>Spermatophyta</taxon>
        <taxon>Magnoliopsida</taxon>
        <taxon>eudicotyledons</taxon>
        <taxon>Gunneridae</taxon>
        <taxon>Pentapetalae</taxon>
        <taxon>rosids</taxon>
        <taxon>malvids</taxon>
        <taxon>Malvales</taxon>
        <taxon>Malvaceae</taxon>
        <taxon>Malvoideae</taxon>
        <taxon>Hibiscus</taxon>
    </lineage>
</organism>
<gene>
    <name evidence="2" type="ORF">V6N12_013673</name>
</gene>
<dbReference type="PANTHER" id="PTHR31949">
    <property type="entry name" value="GASTRIC MUCIN-LIKE PROTEIN"/>
    <property type="match status" value="1"/>
</dbReference>
<evidence type="ECO:0000313" key="3">
    <source>
        <dbReference type="Proteomes" id="UP001472677"/>
    </source>
</evidence>
<feature type="region of interest" description="Disordered" evidence="1">
    <location>
        <begin position="113"/>
        <end position="226"/>
    </location>
</feature>
<feature type="compositionally biased region" description="Polar residues" evidence="1">
    <location>
        <begin position="145"/>
        <end position="163"/>
    </location>
</feature>
<dbReference type="PANTHER" id="PTHR31949:SF6">
    <property type="entry name" value="DUF4005 DOMAIN-CONTAINING PROTEIN"/>
    <property type="match status" value="1"/>
</dbReference>
<proteinExistence type="predicted"/>
<evidence type="ECO:0000256" key="1">
    <source>
        <dbReference type="SAM" id="MobiDB-lite"/>
    </source>
</evidence>
<accession>A0ABR2A9T2</accession>
<feature type="compositionally biased region" description="Polar residues" evidence="1">
    <location>
        <begin position="188"/>
        <end position="201"/>
    </location>
</feature>
<reference evidence="2 3" key="1">
    <citation type="journal article" date="2024" name="G3 (Bethesda)">
        <title>Genome assembly of Hibiscus sabdariffa L. provides insights into metabolisms of medicinal natural products.</title>
        <authorList>
            <person name="Kim T."/>
        </authorList>
    </citation>
    <scope>NUCLEOTIDE SEQUENCE [LARGE SCALE GENOMIC DNA]</scope>
    <source>
        <strain evidence="2">TK-2024</strain>
        <tissue evidence="2">Old leaves</tissue>
    </source>
</reference>
<sequence length="409" mass="46027">MNSRMLERDEDLLLFRELHKRDKDRIATLLQPVSDEFEPAAGNFALYRIPSGKKGSGYQFFPDNNKNDYDWLKTPPATPLFPSLEMEANAAQPVVQRDLPIFQSLSRFAGYVQNESAKSRPKCPSTSLNPPSHNRPKTNPKAAPTLNQPTNPKTTPTLNQPTNYDPLKSKRTSKHANNKDDPVHFLTANLSKNPASKTNPRSRGVSPLARSTIPVETRSSSAARGRLVHQNACSSTPKTPRQSCSPCVTRGRRVEEAKKEAKGTQILGSKMVERVMNARKSNSSVSIEESSRDAAKQKLRGETGGFARTKHLHMEIKRDSTQLDIFHRRRGQDQTQGIGAGFKLLPHGKCCYRILCHIHYASRGYRRHQPRPFMLLRLRALLGSLLYSPWGQPLANTLRLEFFVSKLTR</sequence>
<comment type="caution">
    <text evidence="2">The sequence shown here is derived from an EMBL/GenBank/DDBJ whole genome shotgun (WGS) entry which is preliminary data.</text>
</comment>
<evidence type="ECO:0000313" key="2">
    <source>
        <dbReference type="EMBL" id="KAK8489817.1"/>
    </source>
</evidence>
<dbReference type="Proteomes" id="UP001472677">
    <property type="component" value="Unassembled WGS sequence"/>
</dbReference>